<evidence type="ECO:0000256" key="1">
    <source>
        <dbReference type="SAM" id="Phobius"/>
    </source>
</evidence>
<keyword evidence="1" id="KW-0812">Transmembrane</keyword>
<accession>A0A1M7U596</accession>
<keyword evidence="3" id="KW-1185">Reference proteome</keyword>
<keyword evidence="1" id="KW-1133">Transmembrane helix</keyword>
<organism evidence="2 3">
    <name type="scientific">Bradyrhizobium erythrophlei</name>
    <dbReference type="NCBI Taxonomy" id="1437360"/>
    <lineage>
        <taxon>Bacteria</taxon>
        <taxon>Pseudomonadati</taxon>
        <taxon>Pseudomonadota</taxon>
        <taxon>Alphaproteobacteria</taxon>
        <taxon>Hyphomicrobiales</taxon>
        <taxon>Nitrobacteraceae</taxon>
        <taxon>Bradyrhizobium</taxon>
    </lineage>
</organism>
<name>A0A1M7U596_9BRAD</name>
<dbReference type="Proteomes" id="UP000184096">
    <property type="component" value="Chromosome I"/>
</dbReference>
<gene>
    <name evidence="2" type="ORF">SAMN05444170_3633</name>
</gene>
<keyword evidence="1" id="KW-0472">Membrane</keyword>
<reference evidence="3" key="1">
    <citation type="submission" date="2016-11" db="EMBL/GenBank/DDBJ databases">
        <authorList>
            <person name="Varghese N."/>
            <person name="Submissions S."/>
        </authorList>
    </citation>
    <scope>NUCLEOTIDE SEQUENCE [LARGE SCALE GENOMIC DNA]</scope>
    <source>
        <strain evidence="3">GAS401</strain>
    </source>
</reference>
<proteinExistence type="predicted"/>
<dbReference type="EMBL" id="LT670849">
    <property type="protein sequence ID" value="SHN78292.1"/>
    <property type="molecule type" value="Genomic_DNA"/>
</dbReference>
<sequence>MAKDNASCGWSRRTAGTPLLSSSINFSITLVMAIACGLAAASVCYDQSGLGIMGAALSVLAAQLVKIPPVKPTAR</sequence>
<dbReference type="AlphaFoldDB" id="A0A1M7U596"/>
<feature type="transmembrane region" description="Helical" evidence="1">
    <location>
        <begin position="20"/>
        <end position="41"/>
    </location>
</feature>
<evidence type="ECO:0000313" key="3">
    <source>
        <dbReference type="Proteomes" id="UP000184096"/>
    </source>
</evidence>
<evidence type="ECO:0000313" key="2">
    <source>
        <dbReference type="EMBL" id="SHN78292.1"/>
    </source>
</evidence>
<protein>
    <submittedName>
        <fullName evidence="2">Uncharacterized protein</fullName>
    </submittedName>
</protein>